<accession>A0A0N5AAR2</accession>
<reference evidence="3" key="1">
    <citation type="submission" date="2017-02" db="UniProtKB">
        <authorList>
            <consortium name="WormBaseParasite"/>
        </authorList>
    </citation>
    <scope>IDENTIFICATION</scope>
</reference>
<sequence>MELWISIALVSLISTVALAQDDVFDPTSRDYTYKCESMAKKAREGEQCPLFEMCCNTFAGDRMNGDKCQLPDPKNGCEYNEQTGETIMLCKAYNCTEMVTTTTTTTTPRPIRIETKGSSSKTDLSANFLPPFSYLAANCSL</sequence>
<keyword evidence="1" id="KW-0732">Signal</keyword>
<name>A0A0N5AAR2_9BILA</name>
<dbReference type="AlphaFoldDB" id="A0A0N5AAR2"/>
<organism evidence="2 3">
    <name type="scientific">Syphacia muris</name>
    <dbReference type="NCBI Taxonomy" id="451379"/>
    <lineage>
        <taxon>Eukaryota</taxon>
        <taxon>Metazoa</taxon>
        <taxon>Ecdysozoa</taxon>
        <taxon>Nematoda</taxon>
        <taxon>Chromadorea</taxon>
        <taxon>Rhabditida</taxon>
        <taxon>Spirurina</taxon>
        <taxon>Oxyuridomorpha</taxon>
        <taxon>Oxyuroidea</taxon>
        <taxon>Oxyuridae</taxon>
        <taxon>Syphacia</taxon>
    </lineage>
</organism>
<feature type="signal peptide" evidence="1">
    <location>
        <begin position="1"/>
        <end position="19"/>
    </location>
</feature>
<feature type="chain" id="PRO_5005893004" evidence="1">
    <location>
        <begin position="20"/>
        <end position="141"/>
    </location>
</feature>
<proteinExistence type="predicted"/>
<keyword evidence="2" id="KW-1185">Reference proteome</keyword>
<protein>
    <submittedName>
        <fullName evidence="3">WAP domain-containing protein</fullName>
    </submittedName>
</protein>
<evidence type="ECO:0000256" key="1">
    <source>
        <dbReference type="SAM" id="SignalP"/>
    </source>
</evidence>
<evidence type="ECO:0000313" key="2">
    <source>
        <dbReference type="Proteomes" id="UP000046393"/>
    </source>
</evidence>
<evidence type="ECO:0000313" key="3">
    <source>
        <dbReference type="WBParaSite" id="SMUV_0000123801-mRNA-1"/>
    </source>
</evidence>
<dbReference type="Proteomes" id="UP000046393">
    <property type="component" value="Unplaced"/>
</dbReference>
<dbReference type="WBParaSite" id="SMUV_0000123801-mRNA-1">
    <property type="protein sequence ID" value="SMUV_0000123801-mRNA-1"/>
    <property type="gene ID" value="SMUV_0000123801"/>
</dbReference>